<dbReference type="InterPro" id="IPR032678">
    <property type="entry name" value="tRNA-synt_1_cat_dom"/>
</dbReference>
<dbReference type="SUPFAM" id="SSF47323">
    <property type="entry name" value="Anticodon-binding domain of a subclass of class I aminoacyl-tRNA synthetases"/>
    <property type="match status" value="1"/>
</dbReference>
<name>A0A8T9C6J3_9HELO</name>
<evidence type="ECO:0000256" key="10">
    <source>
        <dbReference type="ARBA" id="ARBA00022840"/>
    </source>
</evidence>
<dbReference type="OrthoDB" id="438179at2759"/>
<evidence type="ECO:0000256" key="13">
    <source>
        <dbReference type="ARBA" id="ARBA00031499"/>
    </source>
</evidence>
<dbReference type="PANTHER" id="PTHR10890">
    <property type="entry name" value="CYSTEINYL-TRNA SYNTHETASE"/>
    <property type="match status" value="1"/>
</dbReference>
<feature type="region of interest" description="Disordered" evidence="14">
    <location>
        <begin position="773"/>
        <end position="814"/>
    </location>
</feature>
<evidence type="ECO:0000259" key="15">
    <source>
        <dbReference type="Pfam" id="PF01406"/>
    </source>
</evidence>
<evidence type="ECO:0000256" key="6">
    <source>
        <dbReference type="ARBA" id="ARBA00022598"/>
    </source>
</evidence>
<dbReference type="GO" id="GO:0046872">
    <property type="term" value="F:metal ion binding"/>
    <property type="evidence" value="ECO:0007669"/>
    <property type="project" value="UniProtKB-KW"/>
</dbReference>
<reference evidence="17 18" key="1">
    <citation type="submission" date="2018-05" db="EMBL/GenBank/DDBJ databases">
        <title>Genome sequencing and assembly of the regulated plant pathogen Lachnellula willkommii and related sister species for the development of diagnostic species identification markers.</title>
        <authorList>
            <person name="Giroux E."/>
            <person name="Bilodeau G."/>
        </authorList>
    </citation>
    <scope>NUCLEOTIDE SEQUENCE [LARGE SCALE GENOMIC DNA]</scope>
    <source>
        <strain evidence="17 18">CBS 268.59</strain>
    </source>
</reference>
<evidence type="ECO:0000313" key="17">
    <source>
        <dbReference type="EMBL" id="TVY81305.1"/>
    </source>
</evidence>
<keyword evidence="12" id="KW-0030">Aminoacyl-tRNA synthetase</keyword>
<dbReference type="HAMAP" id="MF_00041">
    <property type="entry name" value="Cys_tRNA_synth"/>
    <property type="match status" value="1"/>
</dbReference>
<dbReference type="Proteomes" id="UP000469558">
    <property type="component" value="Unassembled WGS sequence"/>
</dbReference>
<dbReference type="EC" id="6.1.1.16" evidence="4"/>
<evidence type="ECO:0000256" key="12">
    <source>
        <dbReference type="ARBA" id="ARBA00023146"/>
    </source>
</evidence>
<dbReference type="NCBIfam" id="TIGR00435">
    <property type="entry name" value="cysS"/>
    <property type="match status" value="1"/>
</dbReference>
<dbReference type="Pfam" id="PF09190">
    <property type="entry name" value="DALR_2"/>
    <property type="match status" value="1"/>
</dbReference>
<keyword evidence="18" id="KW-1185">Reference proteome</keyword>
<dbReference type="GO" id="GO:0005524">
    <property type="term" value="F:ATP binding"/>
    <property type="evidence" value="ECO:0007669"/>
    <property type="project" value="UniProtKB-KW"/>
</dbReference>
<evidence type="ECO:0000256" key="14">
    <source>
        <dbReference type="SAM" id="MobiDB-lite"/>
    </source>
</evidence>
<keyword evidence="9" id="KW-0862">Zinc</keyword>
<evidence type="ECO:0000256" key="3">
    <source>
        <dbReference type="ARBA" id="ARBA00005594"/>
    </source>
</evidence>
<dbReference type="GO" id="GO:0004817">
    <property type="term" value="F:cysteine-tRNA ligase activity"/>
    <property type="evidence" value="ECO:0007669"/>
    <property type="project" value="UniProtKB-EC"/>
</dbReference>
<dbReference type="CDD" id="cd00672">
    <property type="entry name" value="CysRS_core"/>
    <property type="match status" value="1"/>
</dbReference>
<dbReference type="InterPro" id="IPR024909">
    <property type="entry name" value="Cys-tRNA/MSH_ligase"/>
</dbReference>
<dbReference type="InterPro" id="IPR009080">
    <property type="entry name" value="tRNAsynth_Ia_anticodon-bd"/>
</dbReference>
<comment type="similarity">
    <text evidence="3">Belongs to the class-I aminoacyl-tRNA synthetase family.</text>
</comment>
<evidence type="ECO:0000256" key="11">
    <source>
        <dbReference type="ARBA" id="ARBA00022917"/>
    </source>
</evidence>
<dbReference type="InterPro" id="IPR015803">
    <property type="entry name" value="Cys-tRNA-ligase"/>
</dbReference>
<dbReference type="GO" id="GO:0006423">
    <property type="term" value="P:cysteinyl-tRNA aminoacylation"/>
    <property type="evidence" value="ECO:0007669"/>
    <property type="project" value="InterPro"/>
</dbReference>
<accession>A0A8T9C6J3</accession>
<evidence type="ECO:0000256" key="1">
    <source>
        <dbReference type="ARBA" id="ARBA00001947"/>
    </source>
</evidence>
<dbReference type="GO" id="GO:0005737">
    <property type="term" value="C:cytoplasm"/>
    <property type="evidence" value="ECO:0007669"/>
    <property type="project" value="TreeGrafter"/>
</dbReference>
<keyword evidence="10" id="KW-0067">ATP-binding</keyword>
<keyword evidence="7" id="KW-0479">Metal-binding</keyword>
<gene>
    <name evidence="17" type="ORF">LSUE1_G005197</name>
</gene>
<dbReference type="Pfam" id="PF01406">
    <property type="entry name" value="tRNA-synt_1e"/>
    <property type="match status" value="1"/>
</dbReference>
<feature type="domain" description="Cysteinyl-tRNA synthetase class Ia DALR" evidence="16">
    <location>
        <begin position="536"/>
        <end position="589"/>
    </location>
</feature>
<keyword evidence="5" id="KW-0963">Cytoplasm</keyword>
<feature type="domain" description="tRNA synthetases class I catalytic" evidence="15">
    <location>
        <begin position="42"/>
        <end position="488"/>
    </location>
</feature>
<dbReference type="PANTHER" id="PTHR10890:SF3">
    <property type="entry name" value="CYSTEINE--TRNA LIGASE, CYTOPLASMIC"/>
    <property type="match status" value="1"/>
</dbReference>
<dbReference type="InterPro" id="IPR014729">
    <property type="entry name" value="Rossmann-like_a/b/a_fold"/>
</dbReference>
<evidence type="ECO:0000256" key="9">
    <source>
        <dbReference type="ARBA" id="ARBA00022833"/>
    </source>
</evidence>
<proteinExistence type="inferred from homology"/>
<feature type="compositionally biased region" description="Basic and acidic residues" evidence="14">
    <location>
        <begin position="782"/>
        <end position="814"/>
    </location>
</feature>
<dbReference type="Gene3D" id="3.40.50.620">
    <property type="entry name" value="HUPs"/>
    <property type="match status" value="2"/>
</dbReference>
<dbReference type="AlphaFoldDB" id="A0A8T9C6J3"/>
<evidence type="ECO:0000259" key="16">
    <source>
        <dbReference type="Pfam" id="PF09190"/>
    </source>
</evidence>
<keyword evidence="6 17" id="KW-0436">Ligase</keyword>
<comment type="subcellular location">
    <subcellularLocation>
        <location evidence="2">Cytoplasm</location>
    </subcellularLocation>
</comment>
<keyword evidence="8" id="KW-0547">Nucleotide-binding</keyword>
<dbReference type="PRINTS" id="PR00983">
    <property type="entry name" value="TRNASYNTHCYS"/>
</dbReference>
<protein>
    <recommendedName>
        <fullName evidence="4">cysteine--tRNA ligase</fullName>
        <ecNumber evidence="4">6.1.1.16</ecNumber>
    </recommendedName>
    <alternativeName>
        <fullName evidence="13">Cysteinyl-tRNA synthetase</fullName>
    </alternativeName>
</protein>
<dbReference type="InterPro" id="IPR015273">
    <property type="entry name" value="Cys-tRNA-synt_Ia_DALR"/>
</dbReference>
<keyword evidence="11" id="KW-0648">Protein biosynthesis</keyword>
<sequence length="814" mass="90925">MASKQPTWEQPQALPGVELPALQIYNSLTRKKNAFVPLDPAGKKVTWYACGPTVYDIAHLGHARNYVSTDIIRRILKHYFAFDVKFVMNITDVDDKIIVRARQRYLLSQFKSKHLTFDDATFEETHAAWKAYVSKNLGLVPAETTTGDFKTATDLAYKNVIEGKSLDGTTTPSEKEAKIKMHIRTAQAAADGLETSRASKSTPPNEIYAKVDDVLLSYLDDLHGSQIDATDHTIFVQLTQHYEKLFFEDMHALNVLDPDEITRVTEYVPQINTFVEKIIEKGFAYETEEGNVYFDIDSFEKVGNAYCRLEPQNRGNEELIKDGEGGLSSKRGDKRSKNDFALIKKSKAGEPAWPSNRWGPSRPGWHIECSVMASAVLGPTMDIHSGGVDLMFPHHDNELAQSEAYWLGEKGCASSNHTWVRYFLHMGHLSIQGQKMSKSLKNFTSIREALTVGEDGIPAWTSRMVRLVLLLGSWKDGVEITEGLVSIAKGWEEKITNFFLKAVDIELSSKDTTISQSSPSSPLSIAFDKAKKETDEALCDSFNTPLVMQAISNLVTEANTAISSDSTTDTATLLSVAHWITRMITIFGLNGTSSPDTATLGWEGVSIPTPAQPVIYRLSQIRDEVRRQARAKAVVPEELEKLTLQPSPATPTPENQSYVTAYETFQSQIKTALTQSSGIETELLRLCDSLRDTVLWDQDIYLEDRDAPLPALVRPLDASMKAARAARESAAQEKILAKERRLAEEAAKKAAAAEKAKIRPQDIFKTDEFAEWDDNGVPTKLKSGEDLPKSRKKKLEKEWKAQKVAHDKWKSEQK</sequence>
<comment type="caution">
    <text evidence="17">The sequence shown here is derived from an EMBL/GenBank/DDBJ whole genome shotgun (WGS) entry which is preliminary data.</text>
</comment>
<dbReference type="SUPFAM" id="SSF52374">
    <property type="entry name" value="Nucleotidylyl transferase"/>
    <property type="match status" value="1"/>
</dbReference>
<evidence type="ECO:0000256" key="7">
    <source>
        <dbReference type="ARBA" id="ARBA00022723"/>
    </source>
</evidence>
<evidence type="ECO:0000256" key="4">
    <source>
        <dbReference type="ARBA" id="ARBA00012832"/>
    </source>
</evidence>
<evidence type="ECO:0000256" key="8">
    <source>
        <dbReference type="ARBA" id="ARBA00022741"/>
    </source>
</evidence>
<organism evidence="17 18">
    <name type="scientific">Lachnellula suecica</name>
    <dbReference type="NCBI Taxonomy" id="602035"/>
    <lineage>
        <taxon>Eukaryota</taxon>
        <taxon>Fungi</taxon>
        <taxon>Dikarya</taxon>
        <taxon>Ascomycota</taxon>
        <taxon>Pezizomycotina</taxon>
        <taxon>Leotiomycetes</taxon>
        <taxon>Helotiales</taxon>
        <taxon>Lachnaceae</taxon>
        <taxon>Lachnellula</taxon>
    </lineage>
</organism>
<evidence type="ECO:0000256" key="2">
    <source>
        <dbReference type="ARBA" id="ARBA00004496"/>
    </source>
</evidence>
<comment type="cofactor">
    <cofactor evidence="1">
        <name>Zn(2+)</name>
        <dbReference type="ChEBI" id="CHEBI:29105"/>
    </cofactor>
</comment>
<dbReference type="EMBL" id="QGMK01000504">
    <property type="protein sequence ID" value="TVY81305.1"/>
    <property type="molecule type" value="Genomic_DNA"/>
</dbReference>
<evidence type="ECO:0000313" key="18">
    <source>
        <dbReference type="Proteomes" id="UP000469558"/>
    </source>
</evidence>
<evidence type="ECO:0000256" key="5">
    <source>
        <dbReference type="ARBA" id="ARBA00022490"/>
    </source>
</evidence>
<dbReference type="Gene3D" id="1.20.120.1910">
    <property type="entry name" value="Cysteine-tRNA ligase, C-terminal anti-codon recognition domain"/>
    <property type="match status" value="1"/>
</dbReference>